<dbReference type="AlphaFoldDB" id="A0A5A7PPP1"/>
<name>A0A5A7PPP1_STRAF</name>
<dbReference type="GO" id="GO:0016874">
    <property type="term" value="F:ligase activity"/>
    <property type="evidence" value="ECO:0007669"/>
    <property type="project" value="UniProtKB-KW"/>
</dbReference>
<reference evidence="2" key="1">
    <citation type="journal article" date="2019" name="Curr. Biol.">
        <title>Genome Sequence of Striga asiatica Provides Insight into the Evolution of Plant Parasitism.</title>
        <authorList>
            <person name="Yoshida S."/>
            <person name="Kim S."/>
            <person name="Wafula E.K."/>
            <person name="Tanskanen J."/>
            <person name="Kim Y.M."/>
            <person name="Honaas L."/>
            <person name="Yang Z."/>
            <person name="Spallek T."/>
            <person name="Conn C.E."/>
            <person name="Ichihashi Y."/>
            <person name="Cheong K."/>
            <person name="Cui S."/>
            <person name="Der J.P."/>
            <person name="Gundlach H."/>
            <person name="Jiao Y."/>
            <person name="Hori C."/>
            <person name="Ishida J.K."/>
            <person name="Kasahara H."/>
            <person name="Kiba T."/>
            <person name="Kim M.S."/>
            <person name="Koo N."/>
            <person name="Laohavisit A."/>
            <person name="Lee Y.H."/>
            <person name="Lumba S."/>
            <person name="McCourt P."/>
            <person name="Mortimer J.C."/>
            <person name="Mutuku J.M."/>
            <person name="Nomura T."/>
            <person name="Sasaki-Sekimoto Y."/>
            <person name="Seto Y."/>
            <person name="Wang Y."/>
            <person name="Wakatake T."/>
            <person name="Sakakibara H."/>
            <person name="Demura T."/>
            <person name="Yamaguchi S."/>
            <person name="Yoneyama K."/>
            <person name="Manabe R.I."/>
            <person name="Nelson D.C."/>
            <person name="Schulman A.H."/>
            <person name="Timko M.P."/>
            <person name="dePamphilis C.W."/>
            <person name="Choi D."/>
            <person name="Shirasu K."/>
        </authorList>
    </citation>
    <scope>NUCLEOTIDE SEQUENCE [LARGE SCALE GENOMIC DNA]</scope>
    <source>
        <strain evidence="2">cv. UVA1</strain>
    </source>
</reference>
<gene>
    <name evidence="1" type="ORF">STAS_10662</name>
</gene>
<evidence type="ECO:0000313" key="2">
    <source>
        <dbReference type="Proteomes" id="UP000325081"/>
    </source>
</evidence>
<dbReference type="EMBL" id="BKCP01004894">
    <property type="protein sequence ID" value="GER34442.1"/>
    <property type="molecule type" value="Genomic_DNA"/>
</dbReference>
<keyword evidence="2" id="KW-1185">Reference proteome</keyword>
<proteinExistence type="predicted"/>
<sequence length="168" mass="19009">MGGFKIEGYAKTNFTFQPKFGRRVWVVDFDQDVISIEEKKFASSETQKSKVRPNRLIGRLPEENLLMRAYYRSSDIFETSGGEKRTTGMFLDREIEQYEKGSGGTVFWATKTKDFADSRLTRRHGLIGRVESGLGGSEKAGLSLNRAGLDSGRTEGFGFRFELGKERL</sequence>
<comment type="caution">
    <text evidence="1">The sequence shown here is derived from an EMBL/GenBank/DDBJ whole genome shotgun (WGS) entry which is preliminary data.</text>
</comment>
<protein>
    <submittedName>
        <fullName evidence="1">Arginine--tRNA ligase</fullName>
    </submittedName>
</protein>
<accession>A0A5A7PPP1</accession>
<dbReference type="Proteomes" id="UP000325081">
    <property type="component" value="Unassembled WGS sequence"/>
</dbReference>
<organism evidence="1 2">
    <name type="scientific">Striga asiatica</name>
    <name type="common">Asiatic witchweed</name>
    <name type="synonym">Buchnera asiatica</name>
    <dbReference type="NCBI Taxonomy" id="4170"/>
    <lineage>
        <taxon>Eukaryota</taxon>
        <taxon>Viridiplantae</taxon>
        <taxon>Streptophyta</taxon>
        <taxon>Embryophyta</taxon>
        <taxon>Tracheophyta</taxon>
        <taxon>Spermatophyta</taxon>
        <taxon>Magnoliopsida</taxon>
        <taxon>eudicotyledons</taxon>
        <taxon>Gunneridae</taxon>
        <taxon>Pentapetalae</taxon>
        <taxon>asterids</taxon>
        <taxon>lamiids</taxon>
        <taxon>Lamiales</taxon>
        <taxon>Orobanchaceae</taxon>
        <taxon>Buchnereae</taxon>
        <taxon>Striga</taxon>
    </lineage>
</organism>
<evidence type="ECO:0000313" key="1">
    <source>
        <dbReference type="EMBL" id="GER34442.1"/>
    </source>
</evidence>
<keyword evidence="1" id="KW-0436">Ligase</keyword>